<evidence type="ECO:0000313" key="8">
    <source>
        <dbReference type="EMBL" id="KAG5476237.1"/>
    </source>
</evidence>
<dbReference type="PROSITE" id="PS00108">
    <property type="entry name" value="PROTEIN_KINASE_ST"/>
    <property type="match status" value="1"/>
</dbReference>
<keyword evidence="3" id="KW-0547">Nucleotide-binding</keyword>
<keyword evidence="2" id="KW-0808">Transferase</keyword>
<feature type="compositionally biased region" description="Low complexity" evidence="6">
    <location>
        <begin position="1055"/>
        <end position="1064"/>
    </location>
</feature>
<feature type="compositionally biased region" description="Polar residues" evidence="6">
    <location>
        <begin position="585"/>
        <end position="594"/>
    </location>
</feature>
<dbReference type="InterPro" id="IPR000719">
    <property type="entry name" value="Prot_kinase_dom"/>
</dbReference>
<feature type="region of interest" description="Disordered" evidence="6">
    <location>
        <begin position="668"/>
        <end position="691"/>
    </location>
</feature>
<dbReference type="FunFam" id="1.10.510.10:FF:001848">
    <property type="entry name" value="Protein kinase, putative"/>
    <property type="match status" value="1"/>
</dbReference>
<feature type="compositionally biased region" description="Basic and acidic residues" evidence="6">
    <location>
        <begin position="167"/>
        <end position="187"/>
    </location>
</feature>
<dbReference type="Proteomes" id="UP000674143">
    <property type="component" value="Unassembled WGS sequence"/>
</dbReference>
<dbReference type="SUPFAM" id="SSF56112">
    <property type="entry name" value="Protein kinase-like (PK-like)"/>
    <property type="match status" value="1"/>
</dbReference>
<dbReference type="Pfam" id="PF00069">
    <property type="entry name" value="Pkinase"/>
    <property type="match status" value="2"/>
</dbReference>
<accession>A0A836GYN0</accession>
<feature type="compositionally biased region" description="Basic and acidic residues" evidence="6">
    <location>
        <begin position="17"/>
        <end position="29"/>
    </location>
</feature>
<evidence type="ECO:0000313" key="9">
    <source>
        <dbReference type="Proteomes" id="UP000674143"/>
    </source>
</evidence>
<evidence type="ECO:0000256" key="1">
    <source>
        <dbReference type="ARBA" id="ARBA00022527"/>
    </source>
</evidence>
<dbReference type="InterPro" id="IPR050205">
    <property type="entry name" value="CDPK_Ser/Thr_kinases"/>
</dbReference>
<evidence type="ECO:0000256" key="4">
    <source>
        <dbReference type="ARBA" id="ARBA00022777"/>
    </source>
</evidence>
<evidence type="ECO:0000256" key="2">
    <source>
        <dbReference type="ARBA" id="ARBA00022679"/>
    </source>
</evidence>
<comment type="caution">
    <text evidence="8">The sequence shown here is derived from an EMBL/GenBank/DDBJ whole genome shotgun (WGS) entry which is preliminary data.</text>
</comment>
<feature type="region of interest" description="Disordered" evidence="6">
    <location>
        <begin position="1725"/>
        <end position="1759"/>
    </location>
</feature>
<organism evidence="8 9">
    <name type="scientific">Leishmania orientalis</name>
    <dbReference type="NCBI Taxonomy" id="2249476"/>
    <lineage>
        <taxon>Eukaryota</taxon>
        <taxon>Discoba</taxon>
        <taxon>Euglenozoa</taxon>
        <taxon>Kinetoplastea</taxon>
        <taxon>Metakinetoplastina</taxon>
        <taxon>Trypanosomatida</taxon>
        <taxon>Trypanosomatidae</taxon>
        <taxon>Leishmaniinae</taxon>
        <taxon>Leishmania</taxon>
    </lineage>
</organism>
<feature type="region of interest" description="Disordered" evidence="6">
    <location>
        <begin position="1448"/>
        <end position="1481"/>
    </location>
</feature>
<feature type="compositionally biased region" description="Polar residues" evidence="6">
    <location>
        <begin position="1173"/>
        <end position="1182"/>
    </location>
</feature>
<dbReference type="KEGG" id="loi:92361101"/>
<dbReference type="Gene3D" id="1.10.510.10">
    <property type="entry name" value="Transferase(Phosphotransferase) domain 1"/>
    <property type="match status" value="2"/>
</dbReference>
<feature type="compositionally biased region" description="Basic residues" evidence="6">
    <location>
        <begin position="526"/>
        <end position="543"/>
    </location>
</feature>
<dbReference type="InterPro" id="IPR008271">
    <property type="entry name" value="Ser/Thr_kinase_AS"/>
</dbReference>
<keyword evidence="4" id="KW-0418">Kinase</keyword>
<dbReference type="PROSITE" id="PS50011">
    <property type="entry name" value="PROTEIN_KINASE_DOM"/>
    <property type="match status" value="1"/>
</dbReference>
<keyword evidence="1" id="KW-0723">Serine/threonine-protein kinase</keyword>
<dbReference type="GO" id="GO:0005524">
    <property type="term" value="F:ATP binding"/>
    <property type="evidence" value="ECO:0007669"/>
    <property type="project" value="UniProtKB-KW"/>
</dbReference>
<evidence type="ECO:0000256" key="3">
    <source>
        <dbReference type="ARBA" id="ARBA00022741"/>
    </source>
</evidence>
<feature type="region of interest" description="Disordered" evidence="6">
    <location>
        <begin position="1158"/>
        <end position="1214"/>
    </location>
</feature>
<keyword evidence="9" id="KW-1185">Reference proteome</keyword>
<dbReference type="InterPro" id="IPR011009">
    <property type="entry name" value="Kinase-like_dom_sf"/>
</dbReference>
<evidence type="ECO:0000256" key="6">
    <source>
        <dbReference type="SAM" id="MobiDB-lite"/>
    </source>
</evidence>
<dbReference type="EMBL" id="JAFHLR010000026">
    <property type="protein sequence ID" value="KAG5476237.1"/>
    <property type="molecule type" value="Genomic_DNA"/>
</dbReference>
<feature type="region of interest" description="Disordered" evidence="6">
    <location>
        <begin position="1055"/>
        <end position="1116"/>
    </location>
</feature>
<feature type="domain" description="Protein kinase" evidence="7">
    <location>
        <begin position="627"/>
        <end position="1433"/>
    </location>
</feature>
<feature type="region of interest" description="Disordered" evidence="6">
    <location>
        <begin position="428"/>
        <end position="459"/>
    </location>
</feature>
<feature type="region of interest" description="Disordered" evidence="6">
    <location>
        <begin position="114"/>
        <end position="187"/>
    </location>
</feature>
<dbReference type="PANTHER" id="PTHR24349">
    <property type="entry name" value="SERINE/THREONINE-PROTEIN KINASE"/>
    <property type="match status" value="1"/>
</dbReference>
<dbReference type="GO" id="GO:0004674">
    <property type="term" value="F:protein serine/threonine kinase activity"/>
    <property type="evidence" value="ECO:0007669"/>
    <property type="project" value="UniProtKB-KW"/>
</dbReference>
<feature type="region of interest" description="Disordered" evidence="6">
    <location>
        <begin position="1"/>
        <end position="41"/>
    </location>
</feature>
<keyword evidence="5" id="KW-0067">ATP-binding</keyword>
<dbReference type="RefSeq" id="XP_067062470.1">
    <property type="nucleotide sequence ID" value="XM_067207167.1"/>
</dbReference>
<feature type="compositionally biased region" description="Low complexity" evidence="6">
    <location>
        <begin position="1072"/>
        <end position="1085"/>
    </location>
</feature>
<evidence type="ECO:0000256" key="5">
    <source>
        <dbReference type="ARBA" id="ARBA00022840"/>
    </source>
</evidence>
<feature type="region of interest" description="Disordered" evidence="6">
    <location>
        <begin position="1586"/>
        <end position="1659"/>
    </location>
</feature>
<proteinExistence type="predicted"/>
<evidence type="ECO:0000259" key="7">
    <source>
        <dbReference type="PROSITE" id="PS50011"/>
    </source>
</evidence>
<feature type="compositionally biased region" description="Basic and acidic residues" evidence="6">
    <location>
        <begin position="671"/>
        <end position="683"/>
    </location>
</feature>
<dbReference type="SMART" id="SM00220">
    <property type="entry name" value="S_TKc"/>
    <property type="match status" value="1"/>
</dbReference>
<feature type="region of interest" description="Disordered" evidence="6">
    <location>
        <begin position="518"/>
        <end position="543"/>
    </location>
</feature>
<reference evidence="9" key="2">
    <citation type="journal article" date="2021" name="Sci. Data">
        <title>Chromosome-scale genome sequencing, assembly and annotation of six genomes from subfamily Leishmaniinae.</title>
        <authorList>
            <person name="Almutairi H."/>
            <person name="Urbaniak M.D."/>
            <person name="Bates M.D."/>
            <person name="Jariyapan N."/>
            <person name="Kwakye-Nuako G."/>
            <person name="Thomaz Soccol V."/>
            <person name="Al-Salem W.S."/>
            <person name="Dillon R.J."/>
            <person name="Bates P.A."/>
            <person name="Gatherer D."/>
        </authorList>
    </citation>
    <scope>NUCLEOTIDE SEQUENCE [LARGE SCALE GENOMIC DNA]</scope>
</reference>
<sequence>MSDISLRGGHTTIHSNHAYDDAGGEECRHQGQQKPSVPGLHAAAAEPMTAVQVVDRLRWWRTRRLREHPIPVDHVVLRGSYSNYSSFGNRPLAPDVSRLLQKARTVRAQYLRAQQQQQEAQRQRRQGSSLLMVPTARPSVFSASTERQGSGARETERATSCVAAEEEDRHSERQHRQAREVNEEVERLDNKRSSVAVARSPRSPRPLSEEVIGCLGEPAMQRDLSSARIACTPLSAAGSVGTSLPLFRAAAGSARAFDGPSRASCAPSEQEARAAERLITLFRQRATSAPLRSRRHWHDAGYLDNASRELSGEASLQLDWGCANATELHHGRMARALTSDEITDVPRAPGAAEAVVVLHHAPRLILYEKGLNPKAALRAARISSDALEGLNDTAAESSADIFAMSNLPLCAFERFFYQQQLRGLTESRQLHASAPRPAPLPASADADENSTGAPERDAASALTGAVAVGEFSADEDAMMNGDGTVFFGAPLTAILARSKKTAAAPSLVAAGARLREPGDAAARQAAPHRNRGRCGGSNRRRKGGRAMLRAVSVPILPPVYRGGCPQMATAASHRHGSPGALPQRQRPQAANRPSLSLPAGLRSGTVPQESAHLCLRVDDLQDVYVFNPIVDMIGKGAFSKVYAAIPILRGSEGLRRFASPLLGGQAGAYGSDEHGASGRREGGRPASLARRASPMQQILSSPGLHVDPAAGATVGGTVGALTDDVPKHTPHTQPPATPLRSAPVVALKIIPRKARRKPKAAQDLFTNAPLTAAAVAGSAASNAQQAGQNDDNSVRRELVEIEREVSILRRLHHTGCSQFFEAIRTPDAFVIAMRVFPGSMDAQHYLSRYGAPSEARAALLLFQLVATVQYLHTNFGLIHRDIKLENILLSEADASVPDARIREVLGASIHKSDTTALMAEDECGRQGCASATTSAENRSGAQLCYSTLSHNVARLLRVTLIDFGLARRTRPSALSPTTGAARVRGAGVRHASLNTSITSPTNLASFPPTSASLAAGSPLVHHNPHSNSYSGGLGSPSTLSAGGAAGVATLANGGSNAGSGHASAKQAPSRPPVLSRSSSSVVGSSATRLGPGGAGISGVERSTSRVGMPSPMPSTANMFTRFLDLEEEMDEDENGGGGAPGASIVAANTVMKAGGLSRGSRQAISDGDDDSGAFSTDVSASETDFESEGGSATETKDDTQDEEVCGGPGPAQEHRARPALLSPIVLTAQPHAQPEAAMVAPPPPPPTISLPTGAAAAIPDHFNAANNANSCKTNGPVPGGAALRNRGASCTHTSLHQLPSAPLGAATSLHSAPDDTDATLLLTPCGTEKYLPPEVLSWILEHGWVRRSTTVGLARAMDLYPIGIVAYVLLSGCFPFNASSRATLLQQQQRVPRCNSARWAGVSSAAISFVQRLLEPNPRKRMTAKEALEHPFLQEARQLAEKLSLVPHGEGEELPHPSTWRDVSHSGNHHHHSTGSTGRHLEDNTNMQAWLHWASSAAPTASTPATNVARSAPLSTHIDHMRSATPDERASAHPNTALSLAAHGDQRRHAAGAHGLATTNAVSELSKSSGVCHNGGSEMPALLRRGEGGTARTETSANSGCNLSGSTGRRRDSDEHEDDAMTTSMTNDILDEAPPLPRVGKETPRPPEPPAAVTPGSTAPAAAPLARLASIDVSAASSLAAPPLKLSPCAASHPIMSRSSASAGGECTKRVGLLEAAAAIATSSAPELAPRNKDAAAANRDVSRLPAATTATTRTAEGGGDDLFESLYNDIMFSD</sequence>
<feature type="region of interest" description="Disordered" evidence="6">
    <location>
        <begin position="566"/>
        <end position="603"/>
    </location>
</feature>
<feature type="compositionally biased region" description="Polar residues" evidence="6">
    <location>
        <begin position="1592"/>
        <end position="1607"/>
    </location>
</feature>
<gene>
    <name evidence="8" type="ORF">LSCM4_05217</name>
</gene>
<feature type="compositionally biased region" description="Low complexity" evidence="6">
    <location>
        <begin position="1747"/>
        <end position="1756"/>
    </location>
</feature>
<name>A0A836GYN0_9TRYP</name>
<protein>
    <recommendedName>
        <fullName evidence="7">Protein kinase domain-containing protein</fullName>
    </recommendedName>
</protein>
<reference evidence="9" key="1">
    <citation type="journal article" date="2021" name="Microbiol. Resour. Announc.">
        <title>LGAAP: Leishmaniinae Genome Assembly and Annotation Pipeline.</title>
        <authorList>
            <person name="Almutairi H."/>
            <person name="Urbaniak M.D."/>
            <person name="Bates M.D."/>
            <person name="Jariyapan N."/>
            <person name="Kwakye-Nuako G."/>
            <person name="Thomaz-Soccol V."/>
            <person name="Al-Salem W.S."/>
            <person name="Dillon R.J."/>
            <person name="Bates P.A."/>
            <person name="Gatherer D."/>
        </authorList>
    </citation>
    <scope>NUCLEOTIDE SEQUENCE [LARGE SCALE GENOMIC DNA]</scope>
</reference>
<dbReference type="GeneID" id="92361101"/>